<protein>
    <submittedName>
        <fullName evidence="2">Uncharacterized protein</fullName>
    </submittedName>
</protein>
<evidence type="ECO:0000313" key="3">
    <source>
        <dbReference type="Proteomes" id="UP000696413"/>
    </source>
</evidence>
<organism evidence="2 3">
    <name type="scientific">Mycolicibacterium goodii</name>
    <name type="common">Mycobacterium goodii</name>
    <dbReference type="NCBI Taxonomy" id="134601"/>
    <lineage>
        <taxon>Bacteria</taxon>
        <taxon>Bacillati</taxon>
        <taxon>Actinomycetota</taxon>
        <taxon>Actinomycetes</taxon>
        <taxon>Mycobacteriales</taxon>
        <taxon>Mycobacteriaceae</taxon>
        <taxon>Mycolicibacterium</taxon>
    </lineage>
</organism>
<feature type="region of interest" description="Disordered" evidence="1">
    <location>
        <begin position="1"/>
        <end position="21"/>
    </location>
</feature>
<gene>
    <name evidence="2" type="ORF">KL859_26800</name>
</gene>
<feature type="compositionally biased region" description="Acidic residues" evidence="1">
    <location>
        <begin position="1"/>
        <end position="11"/>
    </location>
</feature>
<evidence type="ECO:0000313" key="2">
    <source>
        <dbReference type="EMBL" id="MBU8826470.1"/>
    </source>
</evidence>
<name>A0ABS6HV69_MYCGD</name>
<comment type="caution">
    <text evidence="2">The sequence shown here is derived from an EMBL/GenBank/DDBJ whole genome shotgun (WGS) entry which is preliminary data.</text>
</comment>
<dbReference type="EMBL" id="JAHBOM010000026">
    <property type="protein sequence ID" value="MBU8826470.1"/>
    <property type="molecule type" value="Genomic_DNA"/>
</dbReference>
<reference evidence="2 3" key="1">
    <citation type="submission" date="2021-05" db="EMBL/GenBank/DDBJ databases">
        <title>Draft Genome Sequences of Clinical Respiratory Isolates of Mycobacterium goodii Recovered in Ireland.</title>
        <authorList>
            <person name="Flanagan P.R."/>
            <person name="Mok S."/>
            <person name="Roycroft E."/>
            <person name="Rogers T.R."/>
            <person name="Fitzgibbon M."/>
        </authorList>
    </citation>
    <scope>NUCLEOTIDE SEQUENCE [LARGE SCALE GENOMIC DNA]</scope>
    <source>
        <strain evidence="2 3">14IE55</strain>
    </source>
</reference>
<keyword evidence="3" id="KW-1185">Reference proteome</keyword>
<evidence type="ECO:0000256" key="1">
    <source>
        <dbReference type="SAM" id="MobiDB-lite"/>
    </source>
</evidence>
<dbReference type="Proteomes" id="UP000696413">
    <property type="component" value="Unassembled WGS sequence"/>
</dbReference>
<sequence length="259" mass="29473">MDDDHDDDHDDGCDRGGPLRTEADRLLQAKYHQMERDRNKRNRLSRIVDVLDDVAPQHRPRPHHLTEVASFYGVHPRAVVTVLRRHREEFESDGWRENDPHGRCGDYWPDEAVVRAGLLLERSAVADQLRHLLGQGTLPLVYSLSDTRINQCQRLYRKAMTVVGDVHDLSPDELWHSLQQTDRYELMALVVALAALIDDETPSPGRWLRGLSTPTGKRKDGSIRRGLALLIPVRQNTDERRQPRPGAALDSASTRAVAQ</sequence>
<accession>A0ABS6HV69</accession>
<feature type="region of interest" description="Disordered" evidence="1">
    <location>
        <begin position="234"/>
        <end position="259"/>
    </location>
</feature>
<proteinExistence type="predicted"/>